<reference evidence="2" key="1">
    <citation type="submission" date="2016-10" db="EMBL/GenBank/DDBJ databases">
        <title>Sequence of Gallionella enrichment culture.</title>
        <authorList>
            <person name="Poehlein A."/>
            <person name="Muehling M."/>
            <person name="Daniel R."/>
        </authorList>
    </citation>
    <scope>NUCLEOTIDE SEQUENCE</scope>
</reference>
<sequence length="210" mass="23640">MNVHIMAGAGCPIIYGATLKSLRQKECRLARDQTLESLKQTNLPIIFVQKWSFYNDDTINYDLESPERPASGGDSFTKLQSGLERTVGKLVADGRRILIIGEQPDPSCPINRPRLVQGPLPHAPLPPCPPKTREEVERSTAAIDRVLSSVQARWPDKVELLRPIDYFCDAECPVVKDGIWFYSNRIHLTLAGSTYMVTRSADVFRKFLEN</sequence>
<name>A0A1J5Q4V8_9ZZZZ</name>
<dbReference type="EMBL" id="MLJW01002334">
    <property type="protein sequence ID" value="OIQ74932.1"/>
    <property type="molecule type" value="Genomic_DNA"/>
</dbReference>
<comment type="caution">
    <text evidence="2">The sequence shown here is derived from an EMBL/GenBank/DDBJ whole genome shotgun (WGS) entry which is preliminary data.</text>
</comment>
<evidence type="ECO:0000313" key="2">
    <source>
        <dbReference type="EMBL" id="OIQ74932.1"/>
    </source>
</evidence>
<evidence type="ECO:0000259" key="1">
    <source>
        <dbReference type="Pfam" id="PF19040"/>
    </source>
</evidence>
<feature type="domain" description="SGNH" evidence="1">
    <location>
        <begin position="2"/>
        <end position="197"/>
    </location>
</feature>
<organism evidence="2">
    <name type="scientific">mine drainage metagenome</name>
    <dbReference type="NCBI Taxonomy" id="410659"/>
    <lineage>
        <taxon>unclassified sequences</taxon>
        <taxon>metagenomes</taxon>
        <taxon>ecological metagenomes</taxon>
    </lineage>
</organism>
<gene>
    <name evidence="2" type="ORF">GALL_434060</name>
</gene>
<dbReference type="AlphaFoldDB" id="A0A1J5Q4V8"/>
<protein>
    <recommendedName>
        <fullName evidence="1">SGNH domain-containing protein</fullName>
    </recommendedName>
</protein>
<dbReference type="InterPro" id="IPR043968">
    <property type="entry name" value="SGNH"/>
</dbReference>
<proteinExistence type="predicted"/>
<dbReference type="Pfam" id="PF19040">
    <property type="entry name" value="SGNH"/>
    <property type="match status" value="1"/>
</dbReference>
<accession>A0A1J5Q4V8</accession>